<gene>
    <name evidence="17" type="ORF">M8A51_19600</name>
</gene>
<comment type="subunit">
    <text evidence="4 15">Homodimer; dimerization is reversible, and the dimeric form is the active one.</text>
</comment>
<evidence type="ECO:0000256" key="10">
    <source>
        <dbReference type="ARBA" id="ARBA00022837"/>
    </source>
</evidence>
<comment type="cofactor">
    <cofactor evidence="15">
        <name>Ca(2+)</name>
        <dbReference type="ChEBI" id="CHEBI:29108"/>
    </cofactor>
    <text evidence="15">Binds 1 Ca(2+) ion per monomer. In the dimeric form the Ca(2+) is bound by different amino acids with binding of each Ca(2+) shared with ligands coming from each monomer. The Ca(2+) ion may have a role in catalysis.</text>
</comment>
<name>A0ABT0YVB0_9BURK</name>
<dbReference type="EMBL" id="JAMKFE010000013">
    <property type="protein sequence ID" value="MCM5681738.1"/>
    <property type="molecule type" value="Genomic_DNA"/>
</dbReference>
<feature type="region of interest" description="Disordered" evidence="16">
    <location>
        <begin position="76"/>
        <end position="104"/>
    </location>
</feature>
<keyword evidence="10 15" id="KW-0106">Calcium</keyword>
<feature type="compositionally biased region" description="Low complexity" evidence="16">
    <location>
        <begin position="79"/>
        <end position="92"/>
    </location>
</feature>
<evidence type="ECO:0000256" key="8">
    <source>
        <dbReference type="ARBA" id="ARBA00022729"/>
    </source>
</evidence>
<keyword evidence="18" id="KW-1185">Reference proteome</keyword>
<keyword evidence="7 15" id="KW-0479">Metal-binding</keyword>
<evidence type="ECO:0000256" key="3">
    <source>
        <dbReference type="ARBA" id="ARBA00010525"/>
    </source>
</evidence>
<dbReference type="InterPro" id="IPR036541">
    <property type="entry name" value="PLipase_A1_sf"/>
</dbReference>
<keyword evidence="8 15" id="KW-0732">Signal</keyword>
<dbReference type="RefSeq" id="WP_251780217.1">
    <property type="nucleotide sequence ID" value="NZ_JAMKFE010000013.1"/>
</dbReference>
<sequence>MKYLLRPDGAWLGAWALAVAALPVRADTPVVPIGLASCAPIESDSERLACYDRFAGRAAPPQAAPPARQTQEWMPAPLPAASPKEPEAAAVATPSGPGLQPRRGQSLWSSFWELDREDKRGTFNFKTYRPNFLLPVHYTSSINRLPESPTRPSTGERSDYKPIEAKLQISLRTKIAQSVLLPDADVWFGYTQQSLWQVWNRKESSPFRNTDFEPELIYVVPVPEGLRSLPHGWDFRMVQLGIAHQSNGQTEPLSRSWNRVYLAAGLEKGDVSLYARVHKRLREDADDNDNPDLTSYVGRGDIALAWLPGRATASLRWRTNLRDFRRGSWQLDWTYPVDSDKPDGLRWYVQAFTGYGETLLDYNYQQSSLGIGLTLFEF</sequence>
<evidence type="ECO:0000256" key="11">
    <source>
        <dbReference type="ARBA" id="ARBA00022963"/>
    </source>
</evidence>
<comment type="catalytic activity">
    <reaction evidence="1 15">
        <text>a 1,2-diacyl-sn-glycero-3-phosphocholine + H2O = a 2-acyl-sn-glycero-3-phosphocholine + a fatty acid + H(+)</text>
        <dbReference type="Rhea" id="RHEA:18689"/>
        <dbReference type="ChEBI" id="CHEBI:15377"/>
        <dbReference type="ChEBI" id="CHEBI:15378"/>
        <dbReference type="ChEBI" id="CHEBI:28868"/>
        <dbReference type="ChEBI" id="CHEBI:57643"/>
        <dbReference type="ChEBI" id="CHEBI:57875"/>
        <dbReference type="EC" id="3.1.1.32"/>
    </reaction>
</comment>
<evidence type="ECO:0000256" key="2">
    <source>
        <dbReference type="ARBA" id="ARBA00001604"/>
    </source>
</evidence>
<evidence type="ECO:0000256" key="5">
    <source>
        <dbReference type="ARBA" id="ARBA00022452"/>
    </source>
</evidence>
<dbReference type="SUPFAM" id="SSF56931">
    <property type="entry name" value="Outer membrane phospholipase A (OMPLA)"/>
    <property type="match status" value="1"/>
</dbReference>
<evidence type="ECO:0000256" key="12">
    <source>
        <dbReference type="ARBA" id="ARBA00023098"/>
    </source>
</evidence>
<reference evidence="17" key="1">
    <citation type="submission" date="2022-05" db="EMBL/GenBank/DDBJ databases">
        <title>Schlegelella sp. nov., isolated from mangrove soil.</title>
        <authorList>
            <person name="Liu Y."/>
            <person name="Ge X."/>
            <person name="Liu W."/>
        </authorList>
    </citation>
    <scope>NUCLEOTIDE SEQUENCE</scope>
    <source>
        <strain evidence="17">S2-27</strain>
    </source>
</reference>
<evidence type="ECO:0000256" key="9">
    <source>
        <dbReference type="ARBA" id="ARBA00022801"/>
    </source>
</evidence>
<dbReference type="PANTHER" id="PTHR40457">
    <property type="entry name" value="PHOSPHOLIPASE A1"/>
    <property type="match status" value="1"/>
</dbReference>
<dbReference type="Proteomes" id="UP001165541">
    <property type="component" value="Unassembled WGS sequence"/>
</dbReference>
<evidence type="ECO:0000256" key="1">
    <source>
        <dbReference type="ARBA" id="ARBA00000111"/>
    </source>
</evidence>
<dbReference type="EC" id="3.1.1.4" evidence="15"/>
<comment type="caution">
    <text evidence="17">The sequence shown here is derived from an EMBL/GenBank/DDBJ whole genome shotgun (WGS) entry which is preliminary data.</text>
</comment>
<keyword evidence="11 15" id="KW-0442">Lipid degradation</keyword>
<evidence type="ECO:0000256" key="4">
    <source>
        <dbReference type="ARBA" id="ARBA00011702"/>
    </source>
</evidence>
<dbReference type="InterPro" id="IPR003187">
    <property type="entry name" value="PLipase_A1"/>
</dbReference>
<dbReference type="EC" id="3.1.1.32" evidence="15"/>
<keyword evidence="12 15" id="KW-0443">Lipid metabolism</keyword>
<evidence type="ECO:0000256" key="16">
    <source>
        <dbReference type="SAM" id="MobiDB-lite"/>
    </source>
</evidence>
<evidence type="ECO:0000313" key="17">
    <source>
        <dbReference type="EMBL" id="MCM5681738.1"/>
    </source>
</evidence>
<keyword evidence="6" id="KW-0812">Transmembrane</keyword>
<protein>
    <recommendedName>
        <fullName evidence="15">Phospholipase A1</fullName>
        <ecNumber evidence="15">3.1.1.32</ecNumber>
        <ecNumber evidence="15">3.1.1.4</ecNumber>
    </recommendedName>
    <alternativeName>
        <fullName evidence="15">Phosphatidylcholine 1-acylhydrolase</fullName>
    </alternativeName>
</protein>
<comment type="function">
    <text evidence="15">Hydrolysis of phosphatidylcholine with phospholipase A2 (EC 3.1.1.4) and phospholipase A1 (EC 3.1.1.32) activities.</text>
</comment>
<keyword evidence="13" id="KW-0472">Membrane</keyword>
<dbReference type="Pfam" id="PF02253">
    <property type="entry name" value="PLA1"/>
    <property type="match status" value="1"/>
</dbReference>
<comment type="subcellular location">
    <subcellularLocation>
        <location evidence="15">Cell outer membrane</location>
        <topology evidence="15">Multi-pass membrane protein</topology>
    </subcellularLocation>
    <text evidence="15">One of the very few enzymes located there.</text>
</comment>
<organism evidence="17 18">
    <name type="scientific">Caldimonas mangrovi</name>
    <dbReference type="NCBI Taxonomy" id="2944811"/>
    <lineage>
        <taxon>Bacteria</taxon>
        <taxon>Pseudomonadati</taxon>
        <taxon>Pseudomonadota</taxon>
        <taxon>Betaproteobacteria</taxon>
        <taxon>Burkholderiales</taxon>
        <taxon>Sphaerotilaceae</taxon>
        <taxon>Caldimonas</taxon>
    </lineage>
</organism>
<accession>A0ABT0YVB0</accession>
<keyword evidence="9 15" id="KW-0378">Hydrolase</keyword>
<evidence type="ECO:0000256" key="14">
    <source>
        <dbReference type="ARBA" id="ARBA00023237"/>
    </source>
</evidence>
<dbReference type="Gene3D" id="2.40.230.10">
    <property type="entry name" value="Phospholipase A1"/>
    <property type="match status" value="1"/>
</dbReference>
<feature type="chain" id="PRO_5044968965" description="Phospholipase A1" evidence="15">
    <location>
        <begin position="27"/>
        <end position="378"/>
    </location>
</feature>
<evidence type="ECO:0000256" key="7">
    <source>
        <dbReference type="ARBA" id="ARBA00022723"/>
    </source>
</evidence>
<comment type="catalytic activity">
    <reaction evidence="2 15">
        <text>a 1,2-diacyl-sn-glycero-3-phosphocholine + H2O = a 1-acyl-sn-glycero-3-phosphocholine + a fatty acid + H(+)</text>
        <dbReference type="Rhea" id="RHEA:15801"/>
        <dbReference type="ChEBI" id="CHEBI:15377"/>
        <dbReference type="ChEBI" id="CHEBI:15378"/>
        <dbReference type="ChEBI" id="CHEBI:28868"/>
        <dbReference type="ChEBI" id="CHEBI:57643"/>
        <dbReference type="ChEBI" id="CHEBI:58168"/>
        <dbReference type="EC" id="3.1.1.4"/>
    </reaction>
</comment>
<keyword evidence="5" id="KW-1134">Transmembrane beta strand</keyword>
<evidence type="ECO:0000256" key="6">
    <source>
        <dbReference type="ARBA" id="ARBA00022692"/>
    </source>
</evidence>
<comment type="similarity">
    <text evidence="3 15">Belongs to the phospholipase A1 family.</text>
</comment>
<dbReference type="CDD" id="cd00541">
    <property type="entry name" value="OMPLA"/>
    <property type="match status" value="1"/>
</dbReference>
<evidence type="ECO:0000256" key="15">
    <source>
        <dbReference type="RuleBase" id="RU366027"/>
    </source>
</evidence>
<feature type="signal peptide" evidence="15">
    <location>
        <begin position="1"/>
        <end position="26"/>
    </location>
</feature>
<evidence type="ECO:0000313" key="18">
    <source>
        <dbReference type="Proteomes" id="UP001165541"/>
    </source>
</evidence>
<evidence type="ECO:0000256" key="13">
    <source>
        <dbReference type="ARBA" id="ARBA00023136"/>
    </source>
</evidence>
<dbReference type="PRINTS" id="PR01486">
    <property type="entry name" value="PHPHLIPASEA1"/>
</dbReference>
<proteinExistence type="inferred from homology"/>
<keyword evidence="14 15" id="KW-0998">Cell outer membrane</keyword>
<dbReference type="PANTHER" id="PTHR40457:SF1">
    <property type="entry name" value="PHOSPHOLIPASE A1"/>
    <property type="match status" value="1"/>
</dbReference>